<protein>
    <submittedName>
        <fullName evidence="2">Tenascin-R</fullName>
    </submittedName>
</protein>
<dbReference type="OrthoDB" id="409374at2759"/>
<name>A0A034WAB2_BACDO</name>
<dbReference type="PANTHER" id="PTHR24047:SF29">
    <property type="entry name" value="EATER-RELATED"/>
    <property type="match status" value="1"/>
</dbReference>
<accession>A0A034WAB2</accession>
<keyword evidence="1" id="KW-0732">Signal</keyword>
<evidence type="ECO:0000313" key="2">
    <source>
        <dbReference type="EMBL" id="JAC52526.1"/>
    </source>
</evidence>
<dbReference type="EMBL" id="GAKP01006426">
    <property type="protein sequence ID" value="JAC52526.1"/>
    <property type="molecule type" value="Transcribed_RNA"/>
</dbReference>
<dbReference type="AlphaFoldDB" id="A0A034WAB2"/>
<gene>
    <name evidence="2" type="primary">TENR</name>
</gene>
<dbReference type="InterPro" id="IPR053255">
    <property type="entry name" value="EGF-like_domain"/>
</dbReference>
<sequence>MYKSKLRLLLIQIVICTFFCIEHGHGKEMDCKILLIKGKQQKICRYVCDENCVDGICDFKPKGCVCKKGYHPEINKCQPDCAAGCPANSTCIEGSNNCRCNEGYTRDSSDQCSPVCTVDCGETRYCDSPNVCACKTGFVEINNVCAPIMHLS</sequence>
<proteinExistence type="predicted"/>
<feature type="chain" id="PRO_5001557727" evidence="1">
    <location>
        <begin position="27"/>
        <end position="152"/>
    </location>
</feature>
<reference evidence="2" key="1">
    <citation type="journal article" date="2014" name="BMC Genomics">
        <title>Characterizing the developmental transcriptome of the oriental fruit fly, Bactrocera dorsalis (Diptera: Tephritidae) through comparative genomic analysis with Drosophila melanogaster utilizing modENCODE datasets.</title>
        <authorList>
            <person name="Geib S.M."/>
            <person name="Calla B."/>
            <person name="Hall B."/>
            <person name="Hou S."/>
            <person name="Manoukis N.C."/>
        </authorList>
    </citation>
    <scope>NUCLEOTIDE SEQUENCE</scope>
    <source>
        <strain evidence="2">Punador</strain>
    </source>
</reference>
<dbReference type="Gene3D" id="2.10.25.10">
    <property type="entry name" value="Laminin"/>
    <property type="match status" value="1"/>
</dbReference>
<evidence type="ECO:0000256" key="1">
    <source>
        <dbReference type="SAM" id="SignalP"/>
    </source>
</evidence>
<feature type="signal peptide" evidence="1">
    <location>
        <begin position="1"/>
        <end position="26"/>
    </location>
</feature>
<organism evidence="2">
    <name type="scientific">Bactrocera dorsalis</name>
    <name type="common">Oriental fruit fly</name>
    <name type="synonym">Dacus dorsalis</name>
    <dbReference type="NCBI Taxonomy" id="27457"/>
    <lineage>
        <taxon>Eukaryota</taxon>
        <taxon>Metazoa</taxon>
        <taxon>Ecdysozoa</taxon>
        <taxon>Arthropoda</taxon>
        <taxon>Hexapoda</taxon>
        <taxon>Insecta</taxon>
        <taxon>Pterygota</taxon>
        <taxon>Neoptera</taxon>
        <taxon>Endopterygota</taxon>
        <taxon>Diptera</taxon>
        <taxon>Brachycera</taxon>
        <taxon>Muscomorpha</taxon>
        <taxon>Tephritoidea</taxon>
        <taxon>Tephritidae</taxon>
        <taxon>Bactrocera</taxon>
        <taxon>Bactrocera</taxon>
    </lineage>
</organism>
<dbReference type="PANTHER" id="PTHR24047">
    <property type="entry name" value="FI01909P-RELATED"/>
    <property type="match status" value="1"/>
</dbReference>